<dbReference type="AlphaFoldDB" id="A0A5B7JNL9"/>
<feature type="chain" id="PRO_5022909124" evidence="1">
    <location>
        <begin position="22"/>
        <end position="41"/>
    </location>
</feature>
<keyword evidence="1" id="KW-0732">Signal</keyword>
<evidence type="ECO:0000256" key="1">
    <source>
        <dbReference type="SAM" id="SignalP"/>
    </source>
</evidence>
<reference evidence="2 3" key="1">
    <citation type="submission" date="2019-05" db="EMBL/GenBank/DDBJ databases">
        <title>Another draft genome of Portunus trituberculatus and its Hox gene families provides insights of decapod evolution.</title>
        <authorList>
            <person name="Jeong J.-H."/>
            <person name="Song I."/>
            <person name="Kim S."/>
            <person name="Choi T."/>
            <person name="Kim D."/>
            <person name="Ryu S."/>
            <person name="Kim W."/>
        </authorList>
    </citation>
    <scope>NUCLEOTIDE SEQUENCE [LARGE SCALE GENOMIC DNA]</scope>
    <source>
        <tissue evidence="2">Muscle</tissue>
    </source>
</reference>
<gene>
    <name evidence="2" type="ORF">E2C01_093780</name>
</gene>
<evidence type="ECO:0000313" key="2">
    <source>
        <dbReference type="EMBL" id="MPC98410.1"/>
    </source>
</evidence>
<name>A0A5B7JNL9_PORTR</name>
<protein>
    <submittedName>
        <fullName evidence="2">Uncharacterized protein</fullName>
    </submittedName>
</protein>
<feature type="signal peptide" evidence="1">
    <location>
        <begin position="1"/>
        <end position="21"/>
    </location>
</feature>
<comment type="caution">
    <text evidence="2">The sequence shown here is derived from an EMBL/GenBank/DDBJ whole genome shotgun (WGS) entry which is preliminary data.</text>
</comment>
<dbReference type="EMBL" id="VSRR010113973">
    <property type="protein sequence ID" value="MPC98410.1"/>
    <property type="molecule type" value="Genomic_DNA"/>
</dbReference>
<accession>A0A5B7JNL9</accession>
<proteinExistence type="predicted"/>
<dbReference type="Proteomes" id="UP000324222">
    <property type="component" value="Unassembled WGS sequence"/>
</dbReference>
<sequence length="41" mass="4884">MYTRPLFLVLSWLLFMRLLLTSLLYQCSSTCSQCIHPSRNF</sequence>
<evidence type="ECO:0000313" key="3">
    <source>
        <dbReference type="Proteomes" id="UP000324222"/>
    </source>
</evidence>
<organism evidence="2 3">
    <name type="scientific">Portunus trituberculatus</name>
    <name type="common">Swimming crab</name>
    <name type="synonym">Neptunus trituberculatus</name>
    <dbReference type="NCBI Taxonomy" id="210409"/>
    <lineage>
        <taxon>Eukaryota</taxon>
        <taxon>Metazoa</taxon>
        <taxon>Ecdysozoa</taxon>
        <taxon>Arthropoda</taxon>
        <taxon>Crustacea</taxon>
        <taxon>Multicrustacea</taxon>
        <taxon>Malacostraca</taxon>
        <taxon>Eumalacostraca</taxon>
        <taxon>Eucarida</taxon>
        <taxon>Decapoda</taxon>
        <taxon>Pleocyemata</taxon>
        <taxon>Brachyura</taxon>
        <taxon>Eubrachyura</taxon>
        <taxon>Portunoidea</taxon>
        <taxon>Portunidae</taxon>
        <taxon>Portuninae</taxon>
        <taxon>Portunus</taxon>
    </lineage>
</organism>
<keyword evidence="3" id="KW-1185">Reference proteome</keyword>